<keyword evidence="4" id="KW-1185">Reference proteome</keyword>
<name>A0A2I0KFL3_PUNGR</name>
<evidence type="ECO:0000256" key="1">
    <source>
        <dbReference type="SAM" id="Coils"/>
    </source>
</evidence>
<sequence>MAHRGHRATLLSRAPTQDEWDFQATKEYILRFYRGSSSVHEDFTGSPQPEGSTPYGAPSISSMAVQAKLTSLRSEKDRLRWEVAEKDEQLIDQRRLQKELQRELAQARAETCCDWRPFIPTTHLARQASRANLRGQVTCGLHPSSMARRAVDRGPTRLPRRD</sequence>
<feature type="coiled-coil region" evidence="1">
    <location>
        <begin position="69"/>
        <end position="110"/>
    </location>
</feature>
<keyword evidence="1" id="KW-0175">Coiled coil</keyword>
<dbReference type="AlphaFoldDB" id="A0A2I0KFL3"/>
<comment type="caution">
    <text evidence="3">The sequence shown here is derived from an EMBL/GenBank/DDBJ whole genome shotgun (WGS) entry which is preliminary data.</text>
</comment>
<gene>
    <name evidence="3" type="ORF">CRG98_012306</name>
</gene>
<proteinExistence type="predicted"/>
<dbReference type="EMBL" id="PGOL01000621">
    <property type="protein sequence ID" value="PKI67289.1"/>
    <property type="molecule type" value="Genomic_DNA"/>
</dbReference>
<evidence type="ECO:0000256" key="2">
    <source>
        <dbReference type="SAM" id="MobiDB-lite"/>
    </source>
</evidence>
<organism evidence="3 4">
    <name type="scientific">Punica granatum</name>
    <name type="common">Pomegranate</name>
    <dbReference type="NCBI Taxonomy" id="22663"/>
    <lineage>
        <taxon>Eukaryota</taxon>
        <taxon>Viridiplantae</taxon>
        <taxon>Streptophyta</taxon>
        <taxon>Embryophyta</taxon>
        <taxon>Tracheophyta</taxon>
        <taxon>Spermatophyta</taxon>
        <taxon>Magnoliopsida</taxon>
        <taxon>eudicotyledons</taxon>
        <taxon>Gunneridae</taxon>
        <taxon>Pentapetalae</taxon>
        <taxon>rosids</taxon>
        <taxon>malvids</taxon>
        <taxon>Myrtales</taxon>
        <taxon>Lythraceae</taxon>
        <taxon>Punica</taxon>
    </lineage>
</organism>
<evidence type="ECO:0000313" key="3">
    <source>
        <dbReference type="EMBL" id="PKI67289.1"/>
    </source>
</evidence>
<reference evidence="3 4" key="1">
    <citation type="submission" date="2017-11" db="EMBL/GenBank/DDBJ databases">
        <title>De-novo sequencing of pomegranate (Punica granatum L.) genome.</title>
        <authorList>
            <person name="Akparov Z."/>
            <person name="Amiraslanov A."/>
            <person name="Hajiyeva S."/>
            <person name="Abbasov M."/>
            <person name="Kaur K."/>
            <person name="Hamwieh A."/>
            <person name="Solovyev V."/>
            <person name="Salamov A."/>
            <person name="Braich B."/>
            <person name="Kosarev P."/>
            <person name="Mahmoud A."/>
            <person name="Hajiyev E."/>
            <person name="Babayeva S."/>
            <person name="Izzatullayeva V."/>
            <person name="Mammadov A."/>
            <person name="Mammadov A."/>
            <person name="Sharifova S."/>
            <person name="Ojaghi J."/>
            <person name="Eynullazada K."/>
            <person name="Bayramov B."/>
            <person name="Abdulazimova A."/>
            <person name="Shahmuradov I."/>
        </authorList>
    </citation>
    <scope>NUCLEOTIDE SEQUENCE [LARGE SCALE GENOMIC DNA]</scope>
    <source>
        <strain evidence="4">cv. AG2017</strain>
        <tissue evidence="3">Leaf</tissue>
    </source>
</reference>
<protein>
    <submittedName>
        <fullName evidence="3">Uncharacterized protein</fullName>
    </submittedName>
</protein>
<accession>A0A2I0KFL3</accession>
<evidence type="ECO:0000313" key="4">
    <source>
        <dbReference type="Proteomes" id="UP000233551"/>
    </source>
</evidence>
<feature type="region of interest" description="Disordered" evidence="2">
    <location>
        <begin position="40"/>
        <end position="59"/>
    </location>
</feature>
<dbReference type="Proteomes" id="UP000233551">
    <property type="component" value="Unassembled WGS sequence"/>
</dbReference>